<dbReference type="AlphaFoldDB" id="A0AAD7M9T7"/>
<sequence length="320" mass="35163">EDERPVGPRVGVVRLRRLAAHYHLCDLPIRGLTAIDIERMVYPLHPWDEEDGAELVDGLGVGARVDSLPWLHFGDHLLQHALGERAVLPERLRVLHVQVGVGRASVAPGVKLLHQPTTLLLICHCHLLPPTCTLPLQVKDPRSSPVRRRTLHHLPCHVHTPLIHVLHEVLLRRVPCCLDGGLEAVPCAAVFLVYQMVRELALAEALEGQRVPGFSVSFAFHHRFECGHNLLSGTCFSIHRLIITSSHVIAANTSPSLVYPPPSGSASNSVPSILLNSAQSVPLQFRHGTTSIIGGTRLMTLIIGKCRWCPACVPGRCRTR</sequence>
<dbReference type="EMBL" id="JARKIE010000006">
    <property type="protein sequence ID" value="KAJ7706965.1"/>
    <property type="molecule type" value="Genomic_DNA"/>
</dbReference>
<evidence type="ECO:0000313" key="1">
    <source>
        <dbReference type="EMBL" id="KAJ7706965.1"/>
    </source>
</evidence>
<evidence type="ECO:0000313" key="2">
    <source>
        <dbReference type="Proteomes" id="UP001221757"/>
    </source>
</evidence>
<accession>A0AAD7M9T7</accession>
<comment type="caution">
    <text evidence="1">The sequence shown here is derived from an EMBL/GenBank/DDBJ whole genome shotgun (WGS) entry which is preliminary data.</text>
</comment>
<proteinExistence type="predicted"/>
<gene>
    <name evidence="1" type="ORF">B0H17DRAFT_1287862</name>
</gene>
<name>A0AAD7M9T7_MYCRO</name>
<reference evidence="1" key="1">
    <citation type="submission" date="2023-03" db="EMBL/GenBank/DDBJ databases">
        <title>Massive genome expansion in bonnet fungi (Mycena s.s.) driven by repeated elements and novel gene families across ecological guilds.</title>
        <authorList>
            <consortium name="Lawrence Berkeley National Laboratory"/>
            <person name="Harder C.B."/>
            <person name="Miyauchi S."/>
            <person name="Viragh M."/>
            <person name="Kuo A."/>
            <person name="Thoen E."/>
            <person name="Andreopoulos B."/>
            <person name="Lu D."/>
            <person name="Skrede I."/>
            <person name="Drula E."/>
            <person name="Henrissat B."/>
            <person name="Morin E."/>
            <person name="Kohler A."/>
            <person name="Barry K."/>
            <person name="LaButti K."/>
            <person name="Morin E."/>
            <person name="Salamov A."/>
            <person name="Lipzen A."/>
            <person name="Mereny Z."/>
            <person name="Hegedus B."/>
            <person name="Baldrian P."/>
            <person name="Stursova M."/>
            <person name="Weitz H."/>
            <person name="Taylor A."/>
            <person name="Grigoriev I.V."/>
            <person name="Nagy L.G."/>
            <person name="Martin F."/>
            <person name="Kauserud H."/>
        </authorList>
    </citation>
    <scope>NUCLEOTIDE SEQUENCE</scope>
    <source>
        <strain evidence="1">CBHHK067</strain>
    </source>
</reference>
<feature type="non-terminal residue" evidence="1">
    <location>
        <position position="1"/>
    </location>
</feature>
<dbReference type="Proteomes" id="UP001221757">
    <property type="component" value="Unassembled WGS sequence"/>
</dbReference>
<organism evidence="1 2">
    <name type="scientific">Mycena rosella</name>
    <name type="common">Pink bonnet</name>
    <name type="synonym">Agaricus rosellus</name>
    <dbReference type="NCBI Taxonomy" id="1033263"/>
    <lineage>
        <taxon>Eukaryota</taxon>
        <taxon>Fungi</taxon>
        <taxon>Dikarya</taxon>
        <taxon>Basidiomycota</taxon>
        <taxon>Agaricomycotina</taxon>
        <taxon>Agaricomycetes</taxon>
        <taxon>Agaricomycetidae</taxon>
        <taxon>Agaricales</taxon>
        <taxon>Marasmiineae</taxon>
        <taxon>Mycenaceae</taxon>
        <taxon>Mycena</taxon>
    </lineage>
</organism>
<protein>
    <submittedName>
        <fullName evidence="1">Uncharacterized protein</fullName>
    </submittedName>
</protein>
<keyword evidence="2" id="KW-1185">Reference proteome</keyword>